<evidence type="ECO:0000313" key="4">
    <source>
        <dbReference type="Proteomes" id="UP000243106"/>
    </source>
</evidence>
<dbReference type="Proteomes" id="UP000243106">
    <property type="component" value="Unassembled WGS sequence"/>
</dbReference>
<dbReference type="InterPro" id="IPR006015">
    <property type="entry name" value="Universal_stress_UspA"/>
</dbReference>
<sequence>MFKSILVPVAPDHPERLEEQLAIARALAGEDARIAVLSVVETVPLYVAAEVPTVVFERAEDETRAALEKALDGTGLALEVVHGHAPTVILDKMREMAADLVIIRSHKPGLSDWVMGSTAGRVVRHAPCSVHVIR</sequence>
<dbReference type="PANTHER" id="PTHR46268">
    <property type="entry name" value="STRESS RESPONSE PROTEIN NHAX"/>
    <property type="match status" value="1"/>
</dbReference>
<dbReference type="Gene3D" id="3.40.50.620">
    <property type="entry name" value="HUPs"/>
    <property type="match status" value="1"/>
</dbReference>
<evidence type="ECO:0000256" key="1">
    <source>
        <dbReference type="ARBA" id="ARBA00008791"/>
    </source>
</evidence>
<feature type="domain" description="UspA" evidence="2">
    <location>
        <begin position="1"/>
        <end position="134"/>
    </location>
</feature>
<keyword evidence="4" id="KW-1185">Reference proteome</keyword>
<dbReference type="RefSeq" id="WP_093010330.1">
    <property type="nucleotide sequence ID" value="NZ_FOXV01000004.1"/>
</dbReference>
<proteinExistence type="inferred from homology"/>
<dbReference type="PRINTS" id="PR01438">
    <property type="entry name" value="UNVRSLSTRESS"/>
</dbReference>
<accession>A0A1I5XWK6</accession>
<dbReference type="Pfam" id="PF00582">
    <property type="entry name" value="Usp"/>
    <property type="match status" value="1"/>
</dbReference>
<dbReference type="AlphaFoldDB" id="A0A1I5XWK6"/>
<evidence type="ECO:0000313" key="3">
    <source>
        <dbReference type="EMBL" id="SFQ36328.1"/>
    </source>
</evidence>
<dbReference type="STRING" id="93684.SAMN05421853_104181"/>
<name>A0A1I5XWK6_9RHOB</name>
<reference evidence="4" key="1">
    <citation type="submission" date="2016-10" db="EMBL/GenBank/DDBJ databases">
        <authorList>
            <person name="Varghese N."/>
            <person name="Submissions S."/>
        </authorList>
    </citation>
    <scope>NUCLEOTIDE SEQUENCE [LARGE SCALE GENOMIC DNA]</scope>
    <source>
        <strain evidence="4">JCM 10271</strain>
    </source>
</reference>
<dbReference type="InterPro" id="IPR006016">
    <property type="entry name" value="UspA"/>
</dbReference>
<dbReference type="PANTHER" id="PTHR46268:SF6">
    <property type="entry name" value="UNIVERSAL STRESS PROTEIN UP12"/>
    <property type="match status" value="1"/>
</dbReference>
<dbReference type="CDD" id="cd00293">
    <property type="entry name" value="USP-like"/>
    <property type="match status" value="1"/>
</dbReference>
<comment type="similarity">
    <text evidence="1">Belongs to the universal stress protein A family.</text>
</comment>
<protein>
    <submittedName>
        <fullName evidence="3">Nucleotide-binding universal stress protein, UspA family</fullName>
    </submittedName>
</protein>
<organism evidence="3 4">
    <name type="scientific">Roseivivax halotolerans</name>
    <dbReference type="NCBI Taxonomy" id="93684"/>
    <lineage>
        <taxon>Bacteria</taxon>
        <taxon>Pseudomonadati</taxon>
        <taxon>Pseudomonadota</taxon>
        <taxon>Alphaproteobacteria</taxon>
        <taxon>Rhodobacterales</taxon>
        <taxon>Roseobacteraceae</taxon>
        <taxon>Roseivivax</taxon>
    </lineage>
</organism>
<evidence type="ECO:0000259" key="2">
    <source>
        <dbReference type="Pfam" id="PF00582"/>
    </source>
</evidence>
<dbReference type="InterPro" id="IPR014729">
    <property type="entry name" value="Rossmann-like_a/b/a_fold"/>
</dbReference>
<dbReference type="SUPFAM" id="SSF52402">
    <property type="entry name" value="Adenine nucleotide alpha hydrolases-like"/>
    <property type="match status" value="1"/>
</dbReference>
<dbReference type="EMBL" id="FOXV01000004">
    <property type="protein sequence ID" value="SFQ36328.1"/>
    <property type="molecule type" value="Genomic_DNA"/>
</dbReference>
<gene>
    <name evidence="3" type="ORF">SAMN05421853_104181</name>
</gene>